<dbReference type="AlphaFoldDB" id="A0A1Y1WZ23"/>
<dbReference type="EMBL" id="MCFG01000201">
    <property type="protein sequence ID" value="ORX78682.1"/>
    <property type="molecule type" value="Genomic_DNA"/>
</dbReference>
<reference evidence="2 3" key="1">
    <citation type="submission" date="2016-08" db="EMBL/GenBank/DDBJ databases">
        <title>A Parts List for Fungal Cellulosomes Revealed by Comparative Genomics.</title>
        <authorList>
            <consortium name="DOE Joint Genome Institute"/>
            <person name="Haitjema C.H."/>
            <person name="Gilmore S.P."/>
            <person name="Henske J.K."/>
            <person name="Solomon K.V."/>
            <person name="De Groot R."/>
            <person name="Kuo A."/>
            <person name="Mondo S.J."/>
            <person name="Salamov A.A."/>
            <person name="Labutti K."/>
            <person name="Zhao Z."/>
            <person name="Chiniquy J."/>
            <person name="Barry K."/>
            <person name="Brewer H.M."/>
            <person name="Purvine S.O."/>
            <person name="Wright A.T."/>
            <person name="Boxma B."/>
            <person name="Van Alen T."/>
            <person name="Hackstein J.H."/>
            <person name="Baker S.E."/>
            <person name="Grigoriev I.V."/>
            <person name="O'Malley M.A."/>
        </authorList>
    </citation>
    <scope>NUCLEOTIDE SEQUENCE [LARGE SCALE GENOMIC DNA]</scope>
    <source>
        <strain evidence="2 3">S4</strain>
    </source>
</reference>
<gene>
    <name evidence="2" type="ORF">BCR32DRAFT_269936</name>
</gene>
<protein>
    <recommendedName>
        <fullName evidence="4">PH domain-containing protein</fullName>
    </recommendedName>
</protein>
<evidence type="ECO:0008006" key="4">
    <source>
        <dbReference type="Google" id="ProtNLM"/>
    </source>
</evidence>
<dbReference type="InterPro" id="IPR011993">
    <property type="entry name" value="PH-like_dom_sf"/>
</dbReference>
<dbReference type="Proteomes" id="UP000193944">
    <property type="component" value="Unassembled WGS sequence"/>
</dbReference>
<dbReference type="CDD" id="cd00821">
    <property type="entry name" value="PH"/>
    <property type="match status" value="1"/>
</dbReference>
<dbReference type="OrthoDB" id="2119658at2759"/>
<evidence type="ECO:0000313" key="3">
    <source>
        <dbReference type="Proteomes" id="UP000193944"/>
    </source>
</evidence>
<reference evidence="2 3" key="2">
    <citation type="submission" date="2016-08" db="EMBL/GenBank/DDBJ databases">
        <title>Pervasive Adenine N6-methylation of Active Genes in Fungi.</title>
        <authorList>
            <consortium name="DOE Joint Genome Institute"/>
            <person name="Mondo S.J."/>
            <person name="Dannebaum R.O."/>
            <person name="Kuo R.C."/>
            <person name="Labutti K."/>
            <person name="Haridas S."/>
            <person name="Kuo A."/>
            <person name="Salamov A."/>
            <person name="Ahrendt S.R."/>
            <person name="Lipzen A."/>
            <person name="Sullivan W."/>
            <person name="Andreopoulos W.B."/>
            <person name="Clum A."/>
            <person name="Lindquist E."/>
            <person name="Daum C."/>
            <person name="Ramamoorthy G.K."/>
            <person name="Gryganskyi A."/>
            <person name="Culley D."/>
            <person name="Magnuson J.K."/>
            <person name="James T.Y."/>
            <person name="O'Malley M.A."/>
            <person name="Stajich J.E."/>
            <person name="Spatafora J.W."/>
            <person name="Visel A."/>
            <person name="Grigoriev I.V."/>
        </authorList>
    </citation>
    <scope>NUCLEOTIDE SEQUENCE [LARGE SCALE GENOMIC DNA]</scope>
    <source>
        <strain evidence="2 3">S4</strain>
    </source>
</reference>
<dbReference type="STRING" id="1754192.A0A1Y1WZ23"/>
<keyword evidence="3" id="KW-1185">Reference proteome</keyword>
<accession>A0A1Y1WZ23</accession>
<name>A0A1Y1WZ23_9FUNG</name>
<feature type="region of interest" description="Disordered" evidence="1">
    <location>
        <begin position="672"/>
        <end position="696"/>
    </location>
</feature>
<organism evidence="2 3">
    <name type="scientific">Anaeromyces robustus</name>
    <dbReference type="NCBI Taxonomy" id="1754192"/>
    <lineage>
        <taxon>Eukaryota</taxon>
        <taxon>Fungi</taxon>
        <taxon>Fungi incertae sedis</taxon>
        <taxon>Chytridiomycota</taxon>
        <taxon>Chytridiomycota incertae sedis</taxon>
        <taxon>Neocallimastigomycetes</taxon>
        <taxon>Neocallimastigales</taxon>
        <taxon>Neocallimastigaceae</taxon>
        <taxon>Anaeromyces</taxon>
    </lineage>
</organism>
<evidence type="ECO:0000313" key="2">
    <source>
        <dbReference type="EMBL" id="ORX78682.1"/>
    </source>
</evidence>
<comment type="caution">
    <text evidence="2">The sequence shown here is derived from an EMBL/GenBank/DDBJ whole genome shotgun (WGS) entry which is preliminary data.</text>
</comment>
<sequence length="742" mass="85365">MNDYCLRPPLPLEPKKNNLKNGSPNYFNKSSCETVASTNPYLSNTSLSSYANSEFMTMSFYRDNILQNYNEKFETYPRILHIPPSITCQNDFSWGFWNWIHSKDNTLQNDVAEDKNPEDSETISYTKVFNYDGSPFKLNDAFDHHPKHFHLERNNIPTPRSEAIANQHSNPSTNEITNIDQMMFKGGTINLRNQVKRNGVNTSPSINLSSIKGLKENIVPRFYIQFMSFKGERFNNVSSICCSLEINNKKVFTGVAPCIKNNDGSVTAQFNEAFVFDVPSMEFTITVNVYGLYHKKINKSFINNVKHTLNIKNENKSIKPSYTGVFKNHHLNNNDLYLFANSITGPKNSTLTKSISIISNTFKKSNNKNSTPKNPIDNIDAVGQEIFIGDYELHFNAQQLDKTTTTYTLNPVIVPTNNNNNNNYNKKHQQSIILQTGIYWDEKVKQTISYINENIYCDYLSVQLSTTTVPIWKRYWVIFKENFLTFYDFEYKEKKEPIGKIDIHTLKSIGLPNPEYNSMPNCFCIEFEEGKDLADIVGVYQKEGDYNEKDEVEDISVKKYERIKPKEELLLKKKNVVKPSETNINTNNDISGSHSNINSNNTLYSGKKDINDDIIEEKEEEIEDSQSVIIKEDVEEKKNNENNEVNNSINNVDTSLSNTIEDMIKNISIEVNGKPIGEEKDDNNNDTSNSNSTLHQQEKIPHYEWINRVVTKSNAYFYTDSPSKLNKWINVIEESPCFQITK</sequence>
<dbReference type="Gene3D" id="2.30.29.30">
    <property type="entry name" value="Pleckstrin-homology domain (PH domain)/Phosphotyrosine-binding domain (PTB)"/>
    <property type="match status" value="1"/>
</dbReference>
<dbReference type="SUPFAM" id="SSF50729">
    <property type="entry name" value="PH domain-like"/>
    <property type="match status" value="1"/>
</dbReference>
<proteinExistence type="predicted"/>
<evidence type="ECO:0000256" key="1">
    <source>
        <dbReference type="SAM" id="MobiDB-lite"/>
    </source>
</evidence>